<dbReference type="AlphaFoldDB" id="A0A6J4MVS3"/>
<evidence type="ECO:0000256" key="1">
    <source>
        <dbReference type="ARBA" id="ARBA00007769"/>
    </source>
</evidence>
<dbReference type="GO" id="GO:0004449">
    <property type="term" value="F:isocitrate dehydrogenase (NAD+) activity"/>
    <property type="evidence" value="ECO:0007669"/>
    <property type="project" value="UniProtKB-EC"/>
</dbReference>
<dbReference type="PANTHER" id="PTHR11835">
    <property type="entry name" value="DECARBOXYLATING DEHYDROGENASES-ISOCITRATE, ISOPROPYLMALATE, TARTRATE"/>
    <property type="match status" value="1"/>
</dbReference>
<dbReference type="Gene3D" id="3.40.718.10">
    <property type="entry name" value="Isopropylmalate Dehydrogenase"/>
    <property type="match status" value="1"/>
</dbReference>
<name>A0A6J4MVS3_9BACT</name>
<proteinExistence type="inferred from homology"/>
<dbReference type="Pfam" id="PF00180">
    <property type="entry name" value="Iso_dh"/>
    <property type="match status" value="1"/>
</dbReference>
<dbReference type="EMBL" id="CADCTW010000218">
    <property type="protein sequence ID" value="CAA9365845.1"/>
    <property type="molecule type" value="Genomic_DNA"/>
</dbReference>
<evidence type="ECO:0000256" key="2">
    <source>
        <dbReference type="ARBA" id="ARBA00023002"/>
    </source>
</evidence>
<evidence type="ECO:0000259" key="3">
    <source>
        <dbReference type="SMART" id="SM01329"/>
    </source>
</evidence>
<keyword evidence="2 4" id="KW-0560">Oxidoreductase</keyword>
<dbReference type="GO" id="GO:0006099">
    <property type="term" value="P:tricarboxylic acid cycle"/>
    <property type="evidence" value="ECO:0007669"/>
    <property type="project" value="TreeGrafter"/>
</dbReference>
<dbReference type="EC" id="1.1.1.41" evidence="4"/>
<dbReference type="GO" id="GO:0000287">
    <property type="term" value="F:magnesium ion binding"/>
    <property type="evidence" value="ECO:0007669"/>
    <property type="project" value="InterPro"/>
</dbReference>
<protein>
    <submittedName>
        <fullName evidence="4">Isocitrate dehydrogenase [NAD]</fullName>
        <ecNumber evidence="4">1.1.1.41</ecNumber>
    </submittedName>
</protein>
<reference evidence="4" key="1">
    <citation type="submission" date="2020-02" db="EMBL/GenBank/DDBJ databases">
        <authorList>
            <person name="Meier V. D."/>
        </authorList>
    </citation>
    <scope>NUCLEOTIDE SEQUENCE</scope>
    <source>
        <strain evidence="4">AVDCRST_MAG68</strain>
    </source>
</reference>
<dbReference type="InterPro" id="IPR019818">
    <property type="entry name" value="IsoCit/isopropylmalate_DH_CS"/>
</dbReference>
<dbReference type="InterPro" id="IPR024084">
    <property type="entry name" value="IsoPropMal-DH-like_dom"/>
</dbReference>
<gene>
    <name evidence="4" type="ORF">AVDCRST_MAG68-4834</name>
</gene>
<sequence>MPQTVTLIPGDGIGPDITRAVVRVLEAAGAQFDWDERPAGVSAVETHNTPLPQETIDSIRQTRVALKGPLTTPSGVGFRSINVALRKEFDLYANVRPARTLVTGGRYEDVDIVLIRENTEGLYSGVEHYIGIGDDPRAAAESVMLVTRFGVNRILRYAFEYAVKNGRKKVTLAHKANILKYTQGLFLDMGKEIAREYEGRVEFEDQIIDAAAMKLVMDPGRFDVIVSENMFGDILSDLIAGLVGGLGLAPGANIGKDAAIFEAVHGSAPDIAGKNIANPAALLMGATLMLEHLGMAEPAARIKAALAGAVRENDTLTPDLGGSGTTDSFTDALIRRL</sequence>
<dbReference type="GO" id="GO:0006102">
    <property type="term" value="P:isocitrate metabolic process"/>
    <property type="evidence" value="ECO:0007669"/>
    <property type="project" value="TreeGrafter"/>
</dbReference>
<dbReference type="SMART" id="SM01329">
    <property type="entry name" value="Iso_dh"/>
    <property type="match status" value="1"/>
</dbReference>
<dbReference type="PANTHER" id="PTHR11835:SF34">
    <property type="entry name" value="ISOCITRATE DEHYDROGENASE [NAD] SUBUNIT ALPHA, MITOCHONDRIAL"/>
    <property type="match status" value="1"/>
</dbReference>
<evidence type="ECO:0000313" key="4">
    <source>
        <dbReference type="EMBL" id="CAA9365845.1"/>
    </source>
</evidence>
<dbReference type="GO" id="GO:0051287">
    <property type="term" value="F:NAD binding"/>
    <property type="evidence" value="ECO:0007669"/>
    <property type="project" value="InterPro"/>
</dbReference>
<dbReference type="SUPFAM" id="SSF53659">
    <property type="entry name" value="Isocitrate/Isopropylmalate dehydrogenase-like"/>
    <property type="match status" value="1"/>
</dbReference>
<comment type="similarity">
    <text evidence="1">Belongs to the isocitrate and isopropylmalate dehydrogenases family.</text>
</comment>
<organism evidence="4">
    <name type="scientific">uncultured Gemmatimonadota bacterium</name>
    <dbReference type="NCBI Taxonomy" id="203437"/>
    <lineage>
        <taxon>Bacteria</taxon>
        <taxon>Pseudomonadati</taxon>
        <taxon>Gemmatimonadota</taxon>
        <taxon>environmental samples</taxon>
    </lineage>
</organism>
<accession>A0A6J4MVS3</accession>
<feature type="domain" description="Isopropylmalate dehydrogenase-like" evidence="3">
    <location>
        <begin position="4"/>
        <end position="333"/>
    </location>
</feature>
<dbReference type="PROSITE" id="PS00470">
    <property type="entry name" value="IDH_IMDH"/>
    <property type="match status" value="1"/>
</dbReference>